<dbReference type="EMBL" id="BQNB010019770">
    <property type="protein sequence ID" value="GJT88872.1"/>
    <property type="molecule type" value="Genomic_DNA"/>
</dbReference>
<comment type="caution">
    <text evidence="2">The sequence shown here is derived from an EMBL/GenBank/DDBJ whole genome shotgun (WGS) entry which is preliminary data.</text>
</comment>
<feature type="compositionally biased region" description="Pro residues" evidence="1">
    <location>
        <begin position="20"/>
        <end position="40"/>
    </location>
</feature>
<organism evidence="2 3">
    <name type="scientific">Tanacetum coccineum</name>
    <dbReference type="NCBI Taxonomy" id="301880"/>
    <lineage>
        <taxon>Eukaryota</taxon>
        <taxon>Viridiplantae</taxon>
        <taxon>Streptophyta</taxon>
        <taxon>Embryophyta</taxon>
        <taxon>Tracheophyta</taxon>
        <taxon>Spermatophyta</taxon>
        <taxon>Magnoliopsida</taxon>
        <taxon>eudicotyledons</taxon>
        <taxon>Gunneridae</taxon>
        <taxon>Pentapetalae</taxon>
        <taxon>asterids</taxon>
        <taxon>campanulids</taxon>
        <taxon>Asterales</taxon>
        <taxon>Asteraceae</taxon>
        <taxon>Asteroideae</taxon>
        <taxon>Anthemideae</taxon>
        <taxon>Anthemidinae</taxon>
        <taxon>Tanacetum</taxon>
    </lineage>
</organism>
<reference evidence="2" key="2">
    <citation type="submission" date="2022-01" db="EMBL/GenBank/DDBJ databases">
        <authorList>
            <person name="Yamashiro T."/>
            <person name="Shiraishi A."/>
            <person name="Satake H."/>
            <person name="Nakayama K."/>
        </authorList>
    </citation>
    <scope>NUCLEOTIDE SEQUENCE</scope>
</reference>
<evidence type="ECO:0000256" key="1">
    <source>
        <dbReference type="SAM" id="MobiDB-lite"/>
    </source>
</evidence>
<feature type="region of interest" description="Disordered" evidence="1">
    <location>
        <begin position="13"/>
        <end position="46"/>
    </location>
</feature>
<evidence type="ECO:0000313" key="2">
    <source>
        <dbReference type="EMBL" id="GJT88872.1"/>
    </source>
</evidence>
<gene>
    <name evidence="2" type="ORF">Tco_1070589</name>
</gene>
<reference evidence="2" key="1">
    <citation type="journal article" date="2022" name="Int. J. Mol. Sci.">
        <title>Draft Genome of Tanacetum Coccineum: Genomic Comparison of Closely Related Tanacetum-Family Plants.</title>
        <authorList>
            <person name="Yamashiro T."/>
            <person name="Shiraishi A."/>
            <person name="Nakayama K."/>
            <person name="Satake H."/>
        </authorList>
    </citation>
    <scope>NUCLEOTIDE SEQUENCE</scope>
</reference>
<protein>
    <submittedName>
        <fullName evidence="2">Uncharacterized protein</fullName>
    </submittedName>
</protein>
<evidence type="ECO:0000313" key="3">
    <source>
        <dbReference type="Proteomes" id="UP001151760"/>
    </source>
</evidence>
<proteinExistence type="predicted"/>
<sequence>MAASTEALIVEYASASTPQSSPPSPLSPLSPPLPRIPSPPMHTSSTDASALLGYRAVMVQLRAASPLHVPSPPLHVPSPPLLLPSADRSSDILEMDMPFRKRLCLTAPTSKFEVRESSRAAAVKQT</sequence>
<dbReference type="Proteomes" id="UP001151760">
    <property type="component" value="Unassembled WGS sequence"/>
</dbReference>
<name>A0ABQ5HNN1_9ASTR</name>
<keyword evidence="3" id="KW-1185">Reference proteome</keyword>
<accession>A0ABQ5HNN1</accession>